<keyword evidence="2" id="KW-0812">Transmembrane</keyword>
<feature type="domain" description="LTD" evidence="3">
    <location>
        <begin position="67"/>
        <end position="217"/>
    </location>
</feature>
<evidence type="ECO:0000256" key="1">
    <source>
        <dbReference type="SAM" id="MobiDB-lite"/>
    </source>
</evidence>
<feature type="region of interest" description="Disordered" evidence="1">
    <location>
        <begin position="1"/>
        <end position="23"/>
    </location>
</feature>
<dbReference type="Gene3D" id="3.60.21.10">
    <property type="match status" value="1"/>
</dbReference>
<keyword evidence="5" id="KW-1185">Reference proteome</keyword>
<feature type="region of interest" description="Disordered" evidence="1">
    <location>
        <begin position="419"/>
        <end position="444"/>
    </location>
</feature>
<evidence type="ECO:0000259" key="3">
    <source>
        <dbReference type="PROSITE" id="PS51841"/>
    </source>
</evidence>
<gene>
    <name evidence="4" type="ORF">DS079_09295</name>
</gene>
<evidence type="ECO:0000313" key="4">
    <source>
        <dbReference type="EMBL" id="RRR18397.1"/>
    </source>
</evidence>
<name>A0A3R8QUQ0_9MICO</name>
<dbReference type="InterPro" id="IPR036415">
    <property type="entry name" value="Lamin_tail_dom_sf"/>
</dbReference>
<dbReference type="InterPro" id="IPR004843">
    <property type="entry name" value="Calcineurin-like_PHP"/>
</dbReference>
<dbReference type="GO" id="GO:0016787">
    <property type="term" value="F:hydrolase activity"/>
    <property type="evidence" value="ECO:0007669"/>
    <property type="project" value="InterPro"/>
</dbReference>
<evidence type="ECO:0000313" key="5">
    <source>
        <dbReference type="Proteomes" id="UP000274327"/>
    </source>
</evidence>
<dbReference type="PIRSF" id="PIRSF036444">
    <property type="entry name" value="Pesterase_YvnB"/>
    <property type="match status" value="1"/>
</dbReference>
<dbReference type="Pfam" id="PF00932">
    <property type="entry name" value="LTD"/>
    <property type="match status" value="1"/>
</dbReference>
<dbReference type="PANTHER" id="PTHR43143">
    <property type="entry name" value="METALLOPHOSPHOESTERASE, CALCINEURIN SUPERFAMILY"/>
    <property type="match status" value="1"/>
</dbReference>
<dbReference type="PROSITE" id="PS51841">
    <property type="entry name" value="LTD"/>
    <property type="match status" value="2"/>
</dbReference>
<feature type="compositionally biased region" description="Low complexity" evidence="1">
    <location>
        <begin position="1511"/>
        <end position="1543"/>
    </location>
</feature>
<dbReference type="EMBL" id="QOCI01000007">
    <property type="protein sequence ID" value="RRR18397.1"/>
    <property type="molecule type" value="Genomic_DNA"/>
</dbReference>
<dbReference type="PANTHER" id="PTHR43143:SF5">
    <property type="entry name" value="SECRETED PROTEIN"/>
    <property type="match status" value="1"/>
</dbReference>
<comment type="caution">
    <text evidence="4">The sequence shown here is derived from an EMBL/GenBank/DDBJ whole genome shotgun (WGS) entry which is preliminary data.</text>
</comment>
<dbReference type="Gene3D" id="2.60.40.1260">
    <property type="entry name" value="Lamin Tail domain"/>
    <property type="match status" value="1"/>
</dbReference>
<evidence type="ECO:0000256" key="2">
    <source>
        <dbReference type="SAM" id="Phobius"/>
    </source>
</evidence>
<reference evidence="4 5" key="1">
    <citation type="submission" date="2018-07" db="EMBL/GenBank/DDBJ databases">
        <title>Brachybacteriurn paraconglorneratum KCTC 9916.</title>
        <authorList>
            <person name="Li Y."/>
        </authorList>
    </citation>
    <scope>NUCLEOTIDE SEQUENCE [LARGE SCALE GENOMIC DNA]</scope>
    <source>
        <strain evidence="4 5">KCTC 9916</strain>
    </source>
</reference>
<dbReference type="InterPro" id="IPR001322">
    <property type="entry name" value="Lamin_tail_dom"/>
</dbReference>
<dbReference type="Proteomes" id="UP000274327">
    <property type="component" value="Unassembled WGS sequence"/>
</dbReference>
<organism evidence="4 5">
    <name type="scientific">Brachybacterium paraconglomeratum</name>
    <dbReference type="NCBI Taxonomy" id="173362"/>
    <lineage>
        <taxon>Bacteria</taxon>
        <taxon>Bacillati</taxon>
        <taxon>Actinomycetota</taxon>
        <taxon>Actinomycetes</taxon>
        <taxon>Micrococcales</taxon>
        <taxon>Dermabacteraceae</taxon>
        <taxon>Brachybacterium</taxon>
    </lineage>
</organism>
<keyword evidence="2" id="KW-1133">Transmembrane helix</keyword>
<feature type="domain" description="LTD" evidence="3">
    <location>
        <begin position="270"/>
        <end position="410"/>
    </location>
</feature>
<feature type="region of interest" description="Disordered" evidence="1">
    <location>
        <begin position="242"/>
        <end position="280"/>
    </location>
</feature>
<dbReference type="InterPro" id="IPR051918">
    <property type="entry name" value="STPP_CPPED1"/>
</dbReference>
<proteinExistence type="predicted"/>
<dbReference type="RefSeq" id="WP_126986821.1">
    <property type="nucleotide sequence ID" value="NZ_ML133855.1"/>
</dbReference>
<sequence length="1605" mass="165513">MTTPPSPSLRRSPRPGPPAATAAVPAPCRGVPLRRAGIALLAGTALALGPAALPLTGPLGVFAGGAVPAAQAAPAPGGPLLVTEIAPDTVGADEFEFLELTNTSTEPVTVGGEGGHSLSYIYADSADTARDVPLDLEGSVELAPGDSLVLWLSYEAKDLDSFSRTVEEFRAHWGAAEDVPVVRVTGQPGMANGGGRGVRVLDGDGAEVSRSFYPAGSVGQDRSAHFALPAADSLSAALFASAAAPTPGTAEDAQLTPAEPEQPEEPAEPVDPPAAPPADSLVGHLQITEVTPDTTNIDGADGYEFIELYNATSAPVSMADYELRYLYTADGESITNAADWPLSPSDVVIEPGGTLVVWVRNGANDAATASDFAANYGVDPASLNLVETATAGMANGSGRGLEIRTRTGDSVHRAFYNLSGADDTQPDQGIQYRTGDGADGAQPDFSRAAKTGLAPATPGAVDPSQVPAGLVDVPADAQAPEVRDLSPAELDPSADAVISHEVTDDVQARTVTLHLRSSAEDEFTPITVRRTEGDRFDHAIPAADLTGKRWFEYYVVASDGTNESRTEPTRVALTGVDAAPLRMNLAEGQYVSGTASVSVAGDRYPAEATVSIDGTERSDVVPALEAAPVFAMDVSQTDTFFRNGVLVGDEIISIFDEGTYANWVGHDAEVPLQHVVRGEPLTVTVAAGTKAYPGIDENENNDDFSIRNLRLILPDGRTLRPVDGVDPAEIIAMGDSAGKHDLYDAAFEIPEDAFTAHAVAWDTTAVADGEHVLAGADGDGNRVERTVLVDNTAPTISTGIEDGADYQGTFSLDVTAEDAGSGLASLTVLLDGEEVQPGEELSSLTLDPGEHTLEVTAADELGNEATRTLAFTTPVEDPTATLLTEDGLTVPVCEAPDLTARVTDPSGDPMDVSFRAGTSASLADGTVAGTAGEVRDADAAEREGETLTVGQTTASEDALPFHEFAVDVPEGASGDAEVHVTWEGSADPGARVRLLVEETAGGELVEVAHAFAAEDGSVAFDEVVPAAGHVSGGQLRAVVQHSVGWSGGDLSSRADATAPHHPEATDRSEYDFTLAWESDTQYYNEEFYEHQLNIHEFLLEQREPMNLQYLFHTGDIVDESDKPEQWANANPAYAQLDEAGLPYNVLAGNHDVGHMDGDFTEYSKHFGKHRYEDKPWYGGFYEDNRGSYTLFSAGGVDFIVVSQGWGPGDAEIDWMNEVLAQYPERTAIINLHEYMLTTGGLGPIPQRIQDEVVATNPNVSMVMSGHYHDAHTRVDSFDDDGDGTPDREVTQMLFDYQGLPEGGQGFLRLLHFDNEGERMIVRTFSPSLEQYSSDDATLTPEDQDFEVSYAQLGIEPADKELTTDAFRADVLSSEEFAQVDDVASGETVEADSAVLGAGTHSWYVRVTDPHGGIARSEVRELTLTGDAAGCEGGAPGDGGEGSDGGSGGEGGSGDGGSGEPGGGGQAPGAGDGSGSAGGSEGSDGSGASDGSGTGDGSGGSGGADGAEGDDAGAPGATGSGATDSGASDPGGADSGAAGSEGSAAAGGSGATGPGSAADGTGDEQAQDGAVRTGSLARTGVEAAGLAALALALTGAGIALVRRRRA</sequence>
<dbReference type="InterPro" id="IPR029052">
    <property type="entry name" value="Metallo-depent_PP-like"/>
</dbReference>
<dbReference type="InterPro" id="IPR011401">
    <property type="entry name" value="Pesterase_YvnB"/>
</dbReference>
<feature type="compositionally biased region" description="Gly residues" evidence="1">
    <location>
        <begin position="1430"/>
        <end position="1505"/>
    </location>
</feature>
<dbReference type="GeneID" id="78121215"/>
<dbReference type="Pfam" id="PF00149">
    <property type="entry name" value="Metallophos"/>
    <property type="match status" value="1"/>
</dbReference>
<dbReference type="SUPFAM" id="SSF74853">
    <property type="entry name" value="Lamin A/C globular tail domain"/>
    <property type="match status" value="1"/>
</dbReference>
<keyword evidence="2" id="KW-0472">Membrane</keyword>
<protein>
    <submittedName>
        <fullName evidence="4">Cell wall protein</fullName>
    </submittedName>
</protein>
<accession>A0A3R8QUQ0</accession>
<feature type="transmembrane region" description="Helical" evidence="2">
    <location>
        <begin position="1582"/>
        <end position="1600"/>
    </location>
</feature>
<feature type="region of interest" description="Disordered" evidence="1">
    <location>
        <begin position="1426"/>
        <end position="1572"/>
    </location>
</feature>
<dbReference type="SUPFAM" id="SSF56300">
    <property type="entry name" value="Metallo-dependent phosphatases"/>
    <property type="match status" value="1"/>
</dbReference>